<dbReference type="SUPFAM" id="SSF160424">
    <property type="entry name" value="BH3703-like"/>
    <property type="match status" value="1"/>
</dbReference>
<name>A0ABP8DX39_9MICO</name>
<evidence type="ECO:0000313" key="1">
    <source>
        <dbReference type="EMBL" id="GAA4264469.1"/>
    </source>
</evidence>
<dbReference type="InterPro" id="IPR036170">
    <property type="entry name" value="YezG-like_sf"/>
</dbReference>
<dbReference type="Proteomes" id="UP001501594">
    <property type="component" value="Unassembled WGS sequence"/>
</dbReference>
<organism evidence="1 2">
    <name type="scientific">Frondihabitans peucedani</name>
    <dbReference type="NCBI Taxonomy" id="598626"/>
    <lineage>
        <taxon>Bacteria</taxon>
        <taxon>Bacillati</taxon>
        <taxon>Actinomycetota</taxon>
        <taxon>Actinomycetes</taxon>
        <taxon>Micrococcales</taxon>
        <taxon>Microbacteriaceae</taxon>
        <taxon>Frondihabitans</taxon>
    </lineage>
</organism>
<sequence>MANLGTTIGNAEELQRAIAVQIHQDLADLEWSISYSAFLEAGLESARASYFVRPDGTEDSIPGARRISELWSQLRAIMYEDGRGTWFSSRLTLRADGSFEFDFNYDCRPYAGQIQDMCEPSRWGPPQPIDDSWLADARRYPRSPEFMPGWLSELVAGASVPRPASWGRAIREAIDAPVSWPSEYEVLAPKWGWRDIFASVSEHMVRRLRSDADYVAVLSDEGKRDQWSGQLEGLFADVFADVFDEMLLGRPMDVLIRLWQFYAANLRVPNRPAIDDLDPSAPIGRGELPGVAGSLMDDVQDVLTSIIEKQIVDRFGIAAD</sequence>
<evidence type="ECO:0000313" key="2">
    <source>
        <dbReference type="Proteomes" id="UP001501594"/>
    </source>
</evidence>
<dbReference type="EMBL" id="BAABAU010000001">
    <property type="protein sequence ID" value="GAA4264469.1"/>
    <property type="molecule type" value="Genomic_DNA"/>
</dbReference>
<reference evidence="2" key="1">
    <citation type="journal article" date="2019" name="Int. J. Syst. Evol. Microbiol.">
        <title>The Global Catalogue of Microorganisms (GCM) 10K type strain sequencing project: providing services to taxonomists for standard genome sequencing and annotation.</title>
        <authorList>
            <consortium name="The Broad Institute Genomics Platform"/>
            <consortium name="The Broad Institute Genome Sequencing Center for Infectious Disease"/>
            <person name="Wu L."/>
            <person name="Ma J."/>
        </authorList>
    </citation>
    <scope>NUCLEOTIDE SEQUENCE [LARGE SCALE GENOMIC DNA]</scope>
    <source>
        <strain evidence="2">JCM 17442</strain>
    </source>
</reference>
<keyword evidence="2" id="KW-1185">Reference proteome</keyword>
<proteinExistence type="predicted"/>
<accession>A0ABP8DX39</accession>
<protein>
    <submittedName>
        <fullName evidence="1">Uncharacterized protein</fullName>
    </submittedName>
</protein>
<gene>
    <name evidence="1" type="ORF">GCM10022256_00810</name>
</gene>
<comment type="caution">
    <text evidence="1">The sequence shown here is derived from an EMBL/GenBank/DDBJ whole genome shotgun (WGS) entry which is preliminary data.</text>
</comment>